<protein>
    <submittedName>
        <fullName evidence="1">Uncharacterized protein</fullName>
    </submittedName>
</protein>
<organism evidence="1 2">
    <name type="scientific">Arenimonas metalli CF5-1</name>
    <dbReference type="NCBI Taxonomy" id="1384056"/>
    <lineage>
        <taxon>Bacteria</taxon>
        <taxon>Pseudomonadati</taxon>
        <taxon>Pseudomonadota</taxon>
        <taxon>Gammaproteobacteria</taxon>
        <taxon>Lysobacterales</taxon>
        <taxon>Lysobacteraceae</taxon>
        <taxon>Arenimonas</taxon>
    </lineage>
</organism>
<dbReference type="PATRIC" id="fig|1384056.3.peg.2349"/>
<dbReference type="EMBL" id="AVCK01000055">
    <property type="protein sequence ID" value="KFN41964.1"/>
    <property type="molecule type" value="Genomic_DNA"/>
</dbReference>
<proteinExistence type="predicted"/>
<sequence length="133" mass="14469">MGAPSPGDTGQAAEPPLTAYQRFWKRPDVIGTIVLVGAAIQIALLLVPSREPPPEIVQRLKVADDTYLLGFHRKGGGYNTVMRNGLRIFDSRQQGAGLCLRLFATPQGGVEAECYDDKMGTTRRYAVTHPATE</sequence>
<dbReference type="Proteomes" id="UP000029393">
    <property type="component" value="Unassembled WGS sequence"/>
</dbReference>
<evidence type="ECO:0000313" key="1">
    <source>
        <dbReference type="EMBL" id="KFN41964.1"/>
    </source>
</evidence>
<accession>A0A091ASM4</accession>
<name>A0A091ASM4_9GAMM</name>
<dbReference type="RefSeq" id="WP_034214533.1">
    <property type="nucleotide sequence ID" value="NZ_AVCK01000055.1"/>
</dbReference>
<gene>
    <name evidence="1" type="ORF">N787_04150</name>
</gene>
<keyword evidence="2" id="KW-1185">Reference proteome</keyword>
<dbReference type="AlphaFoldDB" id="A0A091ASM4"/>
<comment type="caution">
    <text evidence="1">The sequence shown here is derived from an EMBL/GenBank/DDBJ whole genome shotgun (WGS) entry which is preliminary data.</text>
</comment>
<evidence type="ECO:0000313" key="2">
    <source>
        <dbReference type="Proteomes" id="UP000029393"/>
    </source>
</evidence>
<dbReference type="STRING" id="1384056.N787_04150"/>
<reference evidence="1 2" key="1">
    <citation type="submission" date="2013-09" db="EMBL/GenBank/DDBJ databases">
        <title>Genome sequencing of Arenimonas metalli.</title>
        <authorList>
            <person name="Chen F."/>
            <person name="Wang G."/>
        </authorList>
    </citation>
    <scope>NUCLEOTIDE SEQUENCE [LARGE SCALE GENOMIC DNA]</scope>
    <source>
        <strain evidence="1 2">CF5-1</strain>
    </source>
</reference>